<evidence type="ECO:0000313" key="1">
    <source>
        <dbReference type="EMBL" id="GFX88130.1"/>
    </source>
</evidence>
<accession>A0A8X6R4T8</accession>
<evidence type="ECO:0000313" key="2">
    <source>
        <dbReference type="Proteomes" id="UP000887159"/>
    </source>
</evidence>
<organism evidence="1 2">
    <name type="scientific">Trichonephila clavipes</name>
    <name type="common">Golden silk orbweaver</name>
    <name type="synonym">Nephila clavipes</name>
    <dbReference type="NCBI Taxonomy" id="2585209"/>
    <lineage>
        <taxon>Eukaryota</taxon>
        <taxon>Metazoa</taxon>
        <taxon>Ecdysozoa</taxon>
        <taxon>Arthropoda</taxon>
        <taxon>Chelicerata</taxon>
        <taxon>Arachnida</taxon>
        <taxon>Araneae</taxon>
        <taxon>Araneomorphae</taxon>
        <taxon>Entelegynae</taxon>
        <taxon>Araneoidea</taxon>
        <taxon>Nephilidae</taxon>
        <taxon>Trichonephila</taxon>
    </lineage>
</organism>
<sequence length="72" mass="8085">MHANSQTALSAAIQAELALSLGPPCEFSNHMTLLAEVHMGSLRPLRVLHLTPTNRHIRWEWCSVRGNWTVPE</sequence>
<protein>
    <submittedName>
        <fullName evidence="1">Uncharacterized protein</fullName>
    </submittedName>
</protein>
<dbReference type="Proteomes" id="UP000887159">
    <property type="component" value="Unassembled WGS sequence"/>
</dbReference>
<gene>
    <name evidence="1" type="ORF">TNCV_159451</name>
</gene>
<keyword evidence="2" id="KW-1185">Reference proteome</keyword>
<dbReference type="EMBL" id="BMAU01021046">
    <property type="protein sequence ID" value="GFX88130.1"/>
    <property type="molecule type" value="Genomic_DNA"/>
</dbReference>
<name>A0A8X6R4T8_TRICX</name>
<proteinExistence type="predicted"/>
<dbReference type="AlphaFoldDB" id="A0A8X6R4T8"/>
<comment type="caution">
    <text evidence="1">The sequence shown here is derived from an EMBL/GenBank/DDBJ whole genome shotgun (WGS) entry which is preliminary data.</text>
</comment>
<reference evidence="1" key="1">
    <citation type="submission" date="2020-08" db="EMBL/GenBank/DDBJ databases">
        <title>Multicomponent nature underlies the extraordinary mechanical properties of spider dragline silk.</title>
        <authorList>
            <person name="Kono N."/>
            <person name="Nakamura H."/>
            <person name="Mori M."/>
            <person name="Yoshida Y."/>
            <person name="Ohtoshi R."/>
            <person name="Malay A.D."/>
            <person name="Moran D.A.P."/>
            <person name="Tomita M."/>
            <person name="Numata K."/>
            <person name="Arakawa K."/>
        </authorList>
    </citation>
    <scope>NUCLEOTIDE SEQUENCE</scope>
</reference>